<feature type="domain" description="Reverse transcriptase" evidence="2">
    <location>
        <begin position="113"/>
        <end position="235"/>
    </location>
</feature>
<gene>
    <name evidence="3" type="ORF">R1flu_027712</name>
</gene>
<dbReference type="Proteomes" id="UP001605036">
    <property type="component" value="Unassembled WGS sequence"/>
</dbReference>
<dbReference type="AlphaFoldDB" id="A0ABD1XJL8"/>
<dbReference type="InterPro" id="IPR000477">
    <property type="entry name" value="RT_dom"/>
</dbReference>
<name>A0ABD1XJL8_9MARC</name>
<keyword evidence="4" id="KW-1185">Reference proteome</keyword>
<sequence>MESLISGVETVIRARASEQQNQGSTQQQQQQAQSIKNSGRPPSKAKIEEAIAALRNGAAAGLDDISAPLLKASCIMTDWLHRVISVVWESGCAPVDWKRAMIVSLFKGKGDRKDNQCAFRKGRGLTDAAFALRLVLSKCREFKQPMFLAFVDLSKAYDSIPRNTLWRVLHAYEVDEKLVQRLQDLHTGTQAAVKLAGGMSEWFDIKNGVRQGCIIAPLLFNVFFDCVVRSALAAMSEGCGVSLAYHADGKLFDRSLGGVASMQIVSALLYADTWWHSKYVDVFKYMGGIVSIACDCALEVGARRGKALGRFAQMKQLWGMRRMQVITKMKCYNAYVLPILPFGCETWALTKQQLDTLE</sequence>
<proteinExistence type="predicted"/>
<evidence type="ECO:0000259" key="2">
    <source>
        <dbReference type="Pfam" id="PF00078"/>
    </source>
</evidence>
<organism evidence="3 4">
    <name type="scientific">Riccia fluitans</name>
    <dbReference type="NCBI Taxonomy" id="41844"/>
    <lineage>
        <taxon>Eukaryota</taxon>
        <taxon>Viridiplantae</taxon>
        <taxon>Streptophyta</taxon>
        <taxon>Embryophyta</taxon>
        <taxon>Marchantiophyta</taxon>
        <taxon>Marchantiopsida</taxon>
        <taxon>Marchantiidae</taxon>
        <taxon>Marchantiales</taxon>
        <taxon>Ricciaceae</taxon>
        <taxon>Riccia</taxon>
    </lineage>
</organism>
<reference evidence="3 4" key="1">
    <citation type="submission" date="2024-09" db="EMBL/GenBank/DDBJ databases">
        <title>Chromosome-scale assembly of Riccia fluitans.</title>
        <authorList>
            <person name="Paukszto L."/>
            <person name="Sawicki J."/>
            <person name="Karawczyk K."/>
            <person name="Piernik-Szablinska J."/>
            <person name="Szczecinska M."/>
            <person name="Mazdziarz M."/>
        </authorList>
    </citation>
    <scope>NUCLEOTIDE SEQUENCE [LARGE SCALE GENOMIC DNA]</scope>
    <source>
        <strain evidence="3">Rf_01</strain>
        <tissue evidence="3">Aerial parts of the thallus</tissue>
    </source>
</reference>
<feature type="region of interest" description="Disordered" evidence="1">
    <location>
        <begin position="17"/>
        <end position="43"/>
    </location>
</feature>
<evidence type="ECO:0000256" key="1">
    <source>
        <dbReference type="SAM" id="MobiDB-lite"/>
    </source>
</evidence>
<protein>
    <recommendedName>
        <fullName evidence="2">Reverse transcriptase domain-containing protein</fullName>
    </recommendedName>
</protein>
<evidence type="ECO:0000313" key="4">
    <source>
        <dbReference type="Proteomes" id="UP001605036"/>
    </source>
</evidence>
<dbReference type="SUPFAM" id="SSF56672">
    <property type="entry name" value="DNA/RNA polymerases"/>
    <property type="match status" value="1"/>
</dbReference>
<dbReference type="PANTHER" id="PTHR47027">
    <property type="entry name" value="REVERSE TRANSCRIPTASE DOMAIN-CONTAINING PROTEIN"/>
    <property type="match status" value="1"/>
</dbReference>
<evidence type="ECO:0000313" key="3">
    <source>
        <dbReference type="EMBL" id="KAL2609139.1"/>
    </source>
</evidence>
<comment type="caution">
    <text evidence="3">The sequence shown here is derived from an EMBL/GenBank/DDBJ whole genome shotgun (WGS) entry which is preliminary data.</text>
</comment>
<dbReference type="PANTHER" id="PTHR47027:SF20">
    <property type="entry name" value="REVERSE TRANSCRIPTASE-LIKE PROTEIN WITH RNA-DIRECTED DNA POLYMERASE DOMAIN"/>
    <property type="match status" value="1"/>
</dbReference>
<dbReference type="EMBL" id="JBHFFA010000008">
    <property type="protein sequence ID" value="KAL2609139.1"/>
    <property type="molecule type" value="Genomic_DNA"/>
</dbReference>
<feature type="compositionally biased region" description="Low complexity" evidence="1">
    <location>
        <begin position="19"/>
        <end position="33"/>
    </location>
</feature>
<dbReference type="Pfam" id="PF00078">
    <property type="entry name" value="RVT_1"/>
    <property type="match status" value="1"/>
</dbReference>
<accession>A0ABD1XJL8</accession>
<dbReference type="InterPro" id="IPR043502">
    <property type="entry name" value="DNA/RNA_pol_sf"/>
</dbReference>